<dbReference type="Proteomes" id="UP000192360">
    <property type="component" value="Unassembled WGS sequence"/>
</dbReference>
<accession>A0A1W2A4M6</accession>
<organism evidence="1 2">
    <name type="scientific">Cellulophaga tyrosinoxydans</name>
    <dbReference type="NCBI Taxonomy" id="504486"/>
    <lineage>
        <taxon>Bacteria</taxon>
        <taxon>Pseudomonadati</taxon>
        <taxon>Bacteroidota</taxon>
        <taxon>Flavobacteriia</taxon>
        <taxon>Flavobacteriales</taxon>
        <taxon>Flavobacteriaceae</taxon>
        <taxon>Cellulophaga</taxon>
    </lineage>
</organism>
<gene>
    <name evidence="1" type="ORF">SAMN05660703_1821</name>
</gene>
<keyword evidence="2" id="KW-1185">Reference proteome</keyword>
<evidence type="ECO:0000313" key="2">
    <source>
        <dbReference type="Proteomes" id="UP000192360"/>
    </source>
</evidence>
<proteinExistence type="predicted"/>
<dbReference type="STRING" id="504486.SAMN05660703_1821"/>
<name>A0A1W2A4M6_9FLAO</name>
<evidence type="ECO:0000313" key="1">
    <source>
        <dbReference type="EMBL" id="SMC55627.1"/>
    </source>
</evidence>
<dbReference type="OrthoDB" id="1442246at2"/>
<reference evidence="1 2" key="1">
    <citation type="submission" date="2017-04" db="EMBL/GenBank/DDBJ databases">
        <authorList>
            <person name="Afonso C.L."/>
            <person name="Miller P.J."/>
            <person name="Scott M.A."/>
            <person name="Spackman E."/>
            <person name="Goraichik I."/>
            <person name="Dimitrov K.M."/>
            <person name="Suarez D.L."/>
            <person name="Swayne D.E."/>
        </authorList>
    </citation>
    <scope>NUCLEOTIDE SEQUENCE [LARGE SCALE GENOMIC DNA]</scope>
    <source>
        <strain evidence="1 2">DSM 21164</strain>
    </source>
</reference>
<dbReference type="EMBL" id="FWXO01000002">
    <property type="protein sequence ID" value="SMC55627.1"/>
    <property type="molecule type" value="Genomic_DNA"/>
</dbReference>
<sequence>MKKLVLVLLILFLPIISIGQEIKKESVFEGTFNGKPIQIYIQSFIQECTGAIYYKSIVRFLDADNDETVWRKFEVFANNNNGFLFVDDYWNSGRYTNYIFIEQNGSQFKGIIKNEKTSQKDISLIRNTTIDDFTKLRDAMQYYEDTDDC</sequence>
<dbReference type="AlphaFoldDB" id="A0A1W2A4M6"/>
<dbReference type="RefSeq" id="WP_084061158.1">
    <property type="nucleotide sequence ID" value="NZ_FWXO01000002.1"/>
</dbReference>
<protein>
    <submittedName>
        <fullName evidence="1">Uncharacterized protein</fullName>
    </submittedName>
</protein>